<keyword evidence="3" id="KW-0472">Membrane</keyword>
<name>A0A9N8D672_9STRA</name>
<comment type="caution">
    <text evidence="4">The sequence shown here is derived from an EMBL/GenBank/DDBJ whole genome shotgun (WGS) entry which is preliminary data.</text>
</comment>
<feature type="compositionally biased region" description="Acidic residues" evidence="2">
    <location>
        <begin position="259"/>
        <end position="268"/>
    </location>
</feature>
<evidence type="ECO:0000256" key="2">
    <source>
        <dbReference type="SAM" id="MobiDB-lite"/>
    </source>
</evidence>
<dbReference type="Proteomes" id="UP001153069">
    <property type="component" value="Unassembled WGS sequence"/>
</dbReference>
<protein>
    <submittedName>
        <fullName evidence="4">Arginine repressor, C-terminal domain</fullName>
    </submittedName>
</protein>
<proteinExistence type="predicted"/>
<keyword evidence="3" id="KW-0812">Transmembrane</keyword>
<evidence type="ECO:0000313" key="4">
    <source>
        <dbReference type="EMBL" id="CAB9497137.1"/>
    </source>
</evidence>
<keyword evidence="5" id="KW-1185">Reference proteome</keyword>
<feature type="transmembrane region" description="Helical" evidence="3">
    <location>
        <begin position="12"/>
        <end position="33"/>
    </location>
</feature>
<evidence type="ECO:0000256" key="3">
    <source>
        <dbReference type="SAM" id="Phobius"/>
    </source>
</evidence>
<accession>A0A9N8D672</accession>
<evidence type="ECO:0000313" key="5">
    <source>
        <dbReference type="Proteomes" id="UP001153069"/>
    </source>
</evidence>
<keyword evidence="3" id="KW-1133">Transmembrane helix</keyword>
<dbReference type="EMBL" id="CAICTM010000015">
    <property type="protein sequence ID" value="CAB9497137.1"/>
    <property type="molecule type" value="Genomic_DNA"/>
</dbReference>
<evidence type="ECO:0000256" key="1">
    <source>
        <dbReference type="SAM" id="Coils"/>
    </source>
</evidence>
<gene>
    <name evidence="4" type="ORF">SEMRO_15_G010910.1</name>
</gene>
<organism evidence="4 5">
    <name type="scientific">Seminavis robusta</name>
    <dbReference type="NCBI Taxonomy" id="568900"/>
    <lineage>
        <taxon>Eukaryota</taxon>
        <taxon>Sar</taxon>
        <taxon>Stramenopiles</taxon>
        <taxon>Ochrophyta</taxon>
        <taxon>Bacillariophyta</taxon>
        <taxon>Bacillariophyceae</taxon>
        <taxon>Bacillariophycidae</taxon>
        <taxon>Naviculales</taxon>
        <taxon>Naviculaceae</taxon>
        <taxon>Seminavis</taxon>
    </lineage>
</organism>
<dbReference type="OrthoDB" id="40600at2759"/>
<reference evidence="4" key="1">
    <citation type="submission" date="2020-06" db="EMBL/GenBank/DDBJ databases">
        <authorList>
            <consortium name="Plant Systems Biology data submission"/>
        </authorList>
    </citation>
    <scope>NUCLEOTIDE SEQUENCE</scope>
    <source>
        <strain evidence="4">D6</strain>
    </source>
</reference>
<feature type="region of interest" description="Disordered" evidence="2">
    <location>
        <begin position="252"/>
        <end position="277"/>
    </location>
</feature>
<dbReference type="AlphaFoldDB" id="A0A9N8D672"/>
<sequence length="685" mass="76908">MESFERIWNDATVWRTIWIGAGILALVPITYAYRYRKSIRRRLDQIEDKLSHQGIMVRDPTLVDAISGGENSKERLSSRGGPLREIRCLELNEKFVKLHRDRWKLMSLGEYLTSLRPSLPGSSNENEDDKGFGGKLPQFIEMELETTIGAVLLRALGRRFGGAVLPLLGITDIQSRTAKIATSIASWWVSHYVVRDHLEQKKQQLLQDAGTLPLNLSEMVAFANLNEKFVPSMMEVKSLEWMRRGEVGYSPTFGKPLANEEENNESDDKDNTEKSPDLIPNPFVVSLHWHAAIEGLESLLKSGDTTTFPDTPNAEARESMVEYDPEDRSFPEPSPINERLLPDLHLGWGDAQCTHTKREIVANRLMCVLFNKLSYNYYKREQKESDLFVVKMDESANAKAVICPQSFLQALLDAGHHVEMCPRSHITSFGVALCVKEKDGWTNVPIGLFLRSGYESKDDRMAQYVMPHGGMDLHITGPLIGKDPAGKNRNLDIQFYMAIEGMCGWHSNHNAAVPWLQDTSTTDVYTLPQTLLAMKLAGILAVTFNALGSDLPFGGYGVLGVCNDTAALLDFGVRGETSMFPLVSTGRFMIKSGRRLIQMYKSIRELEEEEQNFEQDIGRLIAACCKIPSDIQASPANLINSSARFLASQPETLCFQLELESKSIMTNLKAIFHDFDENIRSLGSF</sequence>
<feature type="coiled-coil region" evidence="1">
    <location>
        <begin position="596"/>
        <end position="623"/>
    </location>
</feature>
<keyword evidence="1" id="KW-0175">Coiled coil</keyword>